<feature type="signal peptide" evidence="1">
    <location>
        <begin position="1"/>
        <end position="25"/>
    </location>
</feature>
<dbReference type="RefSeq" id="WP_207051256.1">
    <property type="nucleotide sequence ID" value="NZ_JAFIMU010000007.1"/>
</dbReference>
<sequence>MTTSLFRPFMQAAVASTGLFLVACAGTSAAPRPAESLSVRELNIVDEHGQARIRIAAPMPNPQGLKRAVTAYGIQFLSPTGQEIGGLGMLDAIGIRGLCFDSEEGYEAMCMGLEQGKPTVTFRHDWKERITLGVVDGVASIVLHDAQGTPRLKLEVDKDGKVQTVGVTPAPSVP</sequence>
<proteinExistence type="predicted"/>
<keyword evidence="1" id="KW-0732">Signal</keyword>
<keyword evidence="3" id="KW-1185">Reference proteome</keyword>
<dbReference type="PROSITE" id="PS51257">
    <property type="entry name" value="PROKAR_LIPOPROTEIN"/>
    <property type="match status" value="1"/>
</dbReference>
<comment type="caution">
    <text evidence="2">The sequence shown here is derived from an EMBL/GenBank/DDBJ whole genome shotgun (WGS) entry which is preliminary data.</text>
</comment>
<accession>A0ABS3D9R1</accession>
<evidence type="ECO:0000313" key="2">
    <source>
        <dbReference type="EMBL" id="MBN8228429.1"/>
    </source>
</evidence>
<evidence type="ECO:0000313" key="3">
    <source>
        <dbReference type="Proteomes" id="UP000664052"/>
    </source>
</evidence>
<name>A0ABS3D9R1_9BACT</name>
<dbReference type="EMBL" id="JAFIMU010000007">
    <property type="protein sequence ID" value="MBN8228429.1"/>
    <property type="molecule type" value="Genomic_DNA"/>
</dbReference>
<protein>
    <recommendedName>
        <fullName evidence="4">Lipoprotein</fullName>
    </recommendedName>
</protein>
<reference evidence="2 3" key="1">
    <citation type="submission" date="2021-02" db="EMBL/GenBank/DDBJ databases">
        <title>De Novo genome assembly of isolated myxobacteria.</title>
        <authorList>
            <person name="Stevens D.C."/>
        </authorList>
    </citation>
    <scope>NUCLEOTIDE SEQUENCE [LARGE SCALE GENOMIC DNA]</scope>
    <source>
        <strain evidence="2 3">ATCC 29039</strain>
    </source>
</reference>
<dbReference type="Proteomes" id="UP000664052">
    <property type="component" value="Unassembled WGS sequence"/>
</dbReference>
<evidence type="ECO:0008006" key="4">
    <source>
        <dbReference type="Google" id="ProtNLM"/>
    </source>
</evidence>
<organism evidence="2 3">
    <name type="scientific">Corallococcus macrosporus</name>
    <dbReference type="NCBI Taxonomy" id="35"/>
    <lineage>
        <taxon>Bacteria</taxon>
        <taxon>Pseudomonadati</taxon>
        <taxon>Myxococcota</taxon>
        <taxon>Myxococcia</taxon>
        <taxon>Myxococcales</taxon>
        <taxon>Cystobacterineae</taxon>
        <taxon>Myxococcaceae</taxon>
        <taxon>Corallococcus</taxon>
    </lineage>
</organism>
<gene>
    <name evidence="2" type="ORF">JYK02_13040</name>
</gene>
<evidence type="ECO:0000256" key="1">
    <source>
        <dbReference type="SAM" id="SignalP"/>
    </source>
</evidence>
<feature type="chain" id="PRO_5045677508" description="Lipoprotein" evidence="1">
    <location>
        <begin position="26"/>
        <end position="174"/>
    </location>
</feature>